<dbReference type="GO" id="GO:0012505">
    <property type="term" value="C:endomembrane system"/>
    <property type="evidence" value="ECO:0007669"/>
    <property type="project" value="UniProtKB-SubCell"/>
</dbReference>
<dbReference type="RefSeq" id="WP_014429129.1">
    <property type="nucleotide sequence ID" value="NC_017075.1"/>
</dbReference>
<sequence>MHDLPADWSALCAVVFLLGMRHGLDADHLAAIDGLTRIGSRSGRAHARWCGALFSLGHGLVVMAIALAVGALGSRWVPPGWFEALGGLISIAFLTLVGIVNLRAVWAAPADAPVALVGVRGRLVERLLGGRGGAAGPLSVMGVGMLFALSFDTLSQSALFAVTAMHYGGVANAALLGALFVLGMLLADGANGWWISRLIGRTDRLAVVASRTMTLAVAGVSLLVASLGVARFASSWVDGWLEGKELFVGLAVITAIALAYLAACAGAARLRPAPALR</sequence>
<keyword evidence="7 8" id="KW-0472">Membrane</keyword>
<evidence type="ECO:0000256" key="7">
    <source>
        <dbReference type="ARBA" id="ARBA00023136"/>
    </source>
</evidence>
<dbReference type="STRING" id="983917.RGE_29290"/>
<feature type="transmembrane region" description="Helical" evidence="8">
    <location>
        <begin position="127"/>
        <end position="151"/>
    </location>
</feature>
<feature type="transmembrane region" description="Helical" evidence="8">
    <location>
        <begin position="49"/>
        <end position="72"/>
    </location>
</feature>
<reference evidence="9 10" key="1">
    <citation type="journal article" date="2012" name="J. Bacteriol.">
        <title>Complete genome sequence of phototrophic betaproteobacterium Rubrivivax gelatinosus IL144.</title>
        <authorList>
            <person name="Nagashima S."/>
            <person name="Kamimura A."/>
            <person name="Shimizu T."/>
            <person name="Nakamura-isaki S."/>
            <person name="Aono E."/>
            <person name="Sakamoto K."/>
            <person name="Ichikawa N."/>
            <person name="Nakazawa H."/>
            <person name="Sekine M."/>
            <person name="Yamazaki S."/>
            <person name="Fujita N."/>
            <person name="Shimada K."/>
            <person name="Hanada S."/>
            <person name="Nagashima K.V.P."/>
        </authorList>
    </citation>
    <scope>NUCLEOTIDE SEQUENCE [LARGE SCALE GENOMIC DNA]</scope>
    <source>
        <strain evidence="10">NBRC 100245 / IL144</strain>
    </source>
</reference>
<evidence type="ECO:0000256" key="3">
    <source>
        <dbReference type="ARBA" id="ARBA00022448"/>
    </source>
</evidence>
<dbReference type="InterPro" id="IPR011541">
    <property type="entry name" value="Ni/Co_transpt_high_affinity"/>
</dbReference>
<keyword evidence="3 8" id="KW-0813">Transport</keyword>
<feature type="transmembrane region" description="Helical" evidence="8">
    <location>
        <begin position="171"/>
        <end position="194"/>
    </location>
</feature>
<organism evidence="9 10">
    <name type="scientific">Rubrivivax gelatinosus (strain NBRC 100245 / IL144)</name>
    <dbReference type="NCBI Taxonomy" id="983917"/>
    <lineage>
        <taxon>Bacteria</taxon>
        <taxon>Pseudomonadati</taxon>
        <taxon>Pseudomonadota</taxon>
        <taxon>Betaproteobacteria</taxon>
        <taxon>Burkholderiales</taxon>
        <taxon>Sphaerotilaceae</taxon>
        <taxon>Rubrivivax</taxon>
    </lineage>
</organism>
<protein>
    <recommendedName>
        <fullName evidence="8">Nickel/cobalt efflux system</fullName>
    </recommendedName>
</protein>
<dbReference type="PANTHER" id="PTHR31611">
    <property type="entry name" value="HIGH-AFFINITY NICKEL TRANSPORT PROTEIN NIC1"/>
    <property type="match status" value="1"/>
</dbReference>
<keyword evidence="6 8" id="KW-1133">Transmembrane helix</keyword>
<dbReference type="GO" id="GO:0015099">
    <property type="term" value="F:nickel cation transmembrane transporter activity"/>
    <property type="evidence" value="ECO:0007669"/>
    <property type="project" value="UniProtKB-UniRule"/>
</dbReference>
<dbReference type="AlphaFoldDB" id="I0HTD1"/>
<dbReference type="PANTHER" id="PTHR31611:SF0">
    <property type="entry name" value="HIGH-AFFINITY NICKEL TRANSPORT PROTEIN NIC1"/>
    <property type="match status" value="1"/>
</dbReference>
<feature type="transmembrane region" description="Helical" evidence="8">
    <location>
        <begin position="215"/>
        <end position="234"/>
    </location>
</feature>
<feature type="transmembrane region" description="Helical" evidence="8">
    <location>
        <begin position="246"/>
        <end position="268"/>
    </location>
</feature>
<dbReference type="GO" id="GO:0005886">
    <property type="term" value="C:plasma membrane"/>
    <property type="evidence" value="ECO:0007669"/>
    <property type="project" value="UniProtKB-SubCell"/>
</dbReference>
<evidence type="ECO:0000256" key="8">
    <source>
        <dbReference type="RuleBase" id="RU362101"/>
    </source>
</evidence>
<proteinExistence type="inferred from homology"/>
<evidence type="ECO:0000256" key="6">
    <source>
        <dbReference type="ARBA" id="ARBA00022989"/>
    </source>
</evidence>
<comment type="subcellular location">
    <subcellularLocation>
        <location evidence="8">Cell membrane</location>
        <topology evidence="8">Multi-pass membrane protein</topology>
    </subcellularLocation>
    <subcellularLocation>
        <location evidence="1">Endomembrane system</location>
        <topology evidence="1">Multi-pass membrane protein</topology>
    </subcellularLocation>
</comment>
<feature type="transmembrane region" description="Helical" evidence="8">
    <location>
        <begin position="84"/>
        <end position="106"/>
    </location>
</feature>
<dbReference type="Pfam" id="PF03824">
    <property type="entry name" value="NicO"/>
    <property type="match status" value="1"/>
</dbReference>
<name>I0HTD1_RUBGI</name>
<dbReference type="Proteomes" id="UP000007883">
    <property type="component" value="Chromosome"/>
</dbReference>
<evidence type="ECO:0000313" key="10">
    <source>
        <dbReference type="Proteomes" id="UP000007883"/>
    </source>
</evidence>
<evidence type="ECO:0000256" key="1">
    <source>
        <dbReference type="ARBA" id="ARBA00004127"/>
    </source>
</evidence>
<gene>
    <name evidence="9" type="ordered locus">RGE_29290</name>
</gene>
<keyword evidence="4" id="KW-0533">Nickel</keyword>
<dbReference type="InterPro" id="IPR004688">
    <property type="entry name" value="Ni/Co_transpt"/>
</dbReference>
<accession>I0HTD1</accession>
<evidence type="ECO:0000256" key="5">
    <source>
        <dbReference type="ARBA" id="ARBA00022692"/>
    </source>
</evidence>
<evidence type="ECO:0000256" key="4">
    <source>
        <dbReference type="ARBA" id="ARBA00022596"/>
    </source>
</evidence>
<keyword evidence="10" id="KW-1185">Reference proteome</keyword>
<dbReference type="EMBL" id="AP012320">
    <property type="protein sequence ID" value="BAL96268.1"/>
    <property type="molecule type" value="Genomic_DNA"/>
</dbReference>
<comment type="similarity">
    <text evidence="2 8">Belongs to the NiCoT transporter (TC 2.A.52) family.</text>
</comment>
<dbReference type="eggNOG" id="COG3376">
    <property type="taxonomic scope" value="Bacteria"/>
</dbReference>
<dbReference type="KEGG" id="rge:RGE_29290"/>
<dbReference type="HOGENOM" id="CLU_090283_0_0_4"/>
<evidence type="ECO:0000256" key="2">
    <source>
        <dbReference type="ARBA" id="ARBA00010892"/>
    </source>
</evidence>
<keyword evidence="5 8" id="KW-0812">Transmembrane</keyword>
<dbReference type="PATRIC" id="fig|983917.3.peg.2857"/>
<evidence type="ECO:0000313" key="9">
    <source>
        <dbReference type="EMBL" id="BAL96268.1"/>
    </source>
</evidence>